<gene>
    <name evidence="1" type="ORF">JTE90_017794</name>
</gene>
<keyword evidence="2" id="KW-1185">Reference proteome</keyword>
<reference evidence="1 2" key="1">
    <citation type="journal article" date="2022" name="Nat. Ecol. Evol.">
        <title>A masculinizing supergene underlies an exaggerated male reproductive morph in a spider.</title>
        <authorList>
            <person name="Hendrickx F."/>
            <person name="De Corte Z."/>
            <person name="Sonet G."/>
            <person name="Van Belleghem S.M."/>
            <person name="Kostlbacher S."/>
            <person name="Vangestel C."/>
        </authorList>
    </citation>
    <scope>NUCLEOTIDE SEQUENCE [LARGE SCALE GENOMIC DNA]</scope>
    <source>
        <strain evidence="1">W744_W776</strain>
    </source>
</reference>
<evidence type="ECO:0000313" key="2">
    <source>
        <dbReference type="Proteomes" id="UP000827092"/>
    </source>
</evidence>
<dbReference type="EMBL" id="JAFNEN010000609">
    <property type="protein sequence ID" value="KAG8179655.1"/>
    <property type="molecule type" value="Genomic_DNA"/>
</dbReference>
<dbReference type="Proteomes" id="UP000827092">
    <property type="component" value="Unassembled WGS sequence"/>
</dbReference>
<evidence type="ECO:0000313" key="1">
    <source>
        <dbReference type="EMBL" id="KAG8179655.1"/>
    </source>
</evidence>
<comment type="caution">
    <text evidence="1">The sequence shown here is derived from an EMBL/GenBank/DDBJ whole genome shotgun (WGS) entry which is preliminary data.</text>
</comment>
<sequence length="81" mass="8939">MSRKIVTATVRLNTAHKEHARHLRNGRRPVVFFLCVHLSSQQVIIMCLQGRFVDRRVGTGNGVRASPGVPSLCASSHEGAY</sequence>
<accession>A0AAV6U655</accession>
<name>A0AAV6U655_9ARAC</name>
<proteinExistence type="predicted"/>
<protein>
    <submittedName>
        <fullName evidence="1">Uncharacterized protein</fullName>
    </submittedName>
</protein>
<dbReference type="AlphaFoldDB" id="A0AAV6U655"/>
<organism evidence="1 2">
    <name type="scientific">Oedothorax gibbosus</name>
    <dbReference type="NCBI Taxonomy" id="931172"/>
    <lineage>
        <taxon>Eukaryota</taxon>
        <taxon>Metazoa</taxon>
        <taxon>Ecdysozoa</taxon>
        <taxon>Arthropoda</taxon>
        <taxon>Chelicerata</taxon>
        <taxon>Arachnida</taxon>
        <taxon>Araneae</taxon>
        <taxon>Araneomorphae</taxon>
        <taxon>Entelegynae</taxon>
        <taxon>Araneoidea</taxon>
        <taxon>Linyphiidae</taxon>
        <taxon>Erigoninae</taxon>
        <taxon>Oedothorax</taxon>
    </lineage>
</organism>